<dbReference type="Gene3D" id="3.40.50.2300">
    <property type="match status" value="1"/>
</dbReference>
<evidence type="ECO:0000256" key="2">
    <source>
        <dbReference type="PROSITE-ProRule" id="PRU00169"/>
    </source>
</evidence>
<dbReference type="InterPro" id="IPR001789">
    <property type="entry name" value="Sig_transdc_resp-reg_receiver"/>
</dbReference>
<dbReference type="SMART" id="SM00448">
    <property type="entry name" value="REC"/>
    <property type="match status" value="1"/>
</dbReference>
<dbReference type="InterPro" id="IPR011006">
    <property type="entry name" value="CheY-like_superfamily"/>
</dbReference>
<protein>
    <submittedName>
        <fullName evidence="4">Response regulator</fullName>
    </submittedName>
</protein>
<organism evidence="4 5">
    <name type="scientific">Paenibacillus hemerocallicola</name>
    <dbReference type="NCBI Taxonomy" id="1172614"/>
    <lineage>
        <taxon>Bacteria</taxon>
        <taxon>Bacillati</taxon>
        <taxon>Bacillota</taxon>
        <taxon>Bacilli</taxon>
        <taxon>Bacillales</taxon>
        <taxon>Paenibacillaceae</taxon>
        <taxon>Paenibacillus</taxon>
    </lineage>
</organism>
<feature type="domain" description="Response regulatory" evidence="3">
    <location>
        <begin position="30"/>
        <end position="149"/>
    </location>
</feature>
<dbReference type="GO" id="GO:0000160">
    <property type="term" value="P:phosphorelay signal transduction system"/>
    <property type="evidence" value="ECO:0007669"/>
    <property type="project" value="InterPro"/>
</dbReference>
<name>A0A5C4SW30_9BACL</name>
<dbReference type="AlphaFoldDB" id="A0A5C4SW30"/>
<evidence type="ECO:0000313" key="4">
    <source>
        <dbReference type="EMBL" id="TNJ58060.1"/>
    </source>
</evidence>
<dbReference type="PANTHER" id="PTHR44591">
    <property type="entry name" value="STRESS RESPONSE REGULATOR PROTEIN 1"/>
    <property type="match status" value="1"/>
</dbReference>
<dbReference type="Pfam" id="PF00072">
    <property type="entry name" value="Response_reg"/>
    <property type="match status" value="1"/>
</dbReference>
<evidence type="ECO:0000313" key="5">
    <source>
        <dbReference type="Proteomes" id="UP000307943"/>
    </source>
</evidence>
<dbReference type="CDD" id="cd00156">
    <property type="entry name" value="REC"/>
    <property type="match status" value="1"/>
</dbReference>
<evidence type="ECO:0000259" key="3">
    <source>
        <dbReference type="PROSITE" id="PS50110"/>
    </source>
</evidence>
<feature type="modified residue" description="4-aspartylphosphate" evidence="2">
    <location>
        <position position="82"/>
    </location>
</feature>
<keyword evidence="1 2" id="KW-0597">Phosphoprotein</keyword>
<dbReference type="EMBL" id="VDCQ01000100">
    <property type="protein sequence ID" value="TNJ58060.1"/>
    <property type="molecule type" value="Genomic_DNA"/>
</dbReference>
<dbReference type="Proteomes" id="UP000307943">
    <property type="component" value="Unassembled WGS sequence"/>
</dbReference>
<reference evidence="4 5" key="1">
    <citation type="submission" date="2019-05" db="EMBL/GenBank/DDBJ databases">
        <title>We sequenced the genome of Paenibacillus hemerocallicola KCTC 33185 for further insight into its adaptation and study the phylogeny of Paenibacillus.</title>
        <authorList>
            <person name="Narsing Rao M.P."/>
        </authorList>
    </citation>
    <scope>NUCLEOTIDE SEQUENCE [LARGE SCALE GENOMIC DNA]</scope>
    <source>
        <strain evidence="4 5">KCTC 33185</strain>
    </source>
</reference>
<comment type="caution">
    <text evidence="4">The sequence shown here is derived from an EMBL/GenBank/DDBJ whole genome shotgun (WGS) entry which is preliminary data.</text>
</comment>
<dbReference type="InterPro" id="IPR050595">
    <property type="entry name" value="Bact_response_regulator"/>
</dbReference>
<evidence type="ECO:0000256" key="1">
    <source>
        <dbReference type="ARBA" id="ARBA00022553"/>
    </source>
</evidence>
<dbReference type="SUPFAM" id="SSF52172">
    <property type="entry name" value="CheY-like"/>
    <property type="match status" value="1"/>
</dbReference>
<proteinExistence type="predicted"/>
<gene>
    <name evidence="4" type="ORF">FE784_38225</name>
</gene>
<accession>A0A5C4SW30</accession>
<keyword evidence="5" id="KW-1185">Reference proteome</keyword>
<sequence>MRFSFSLYSSSECAMLPPNPRLRRMIMTKKIALIDDSGPFRLMVQQLLELRQYEVTPFESAEQFFGAHQRVNLTRFDLIIVDINLPGMDGLSVLENLKTDPVSSPIPVLMVTGDPKKTKIRHAVQFGVSDFIGKPIDPSQFCERVERLLETPLSE</sequence>
<dbReference type="OrthoDB" id="9790669at2"/>
<dbReference type="PANTHER" id="PTHR44591:SF3">
    <property type="entry name" value="RESPONSE REGULATORY DOMAIN-CONTAINING PROTEIN"/>
    <property type="match status" value="1"/>
</dbReference>
<dbReference type="PROSITE" id="PS50110">
    <property type="entry name" value="RESPONSE_REGULATORY"/>
    <property type="match status" value="1"/>
</dbReference>